<gene>
    <name evidence="1" type="ORF">NCTC10699_00024</name>
    <name evidence="2" type="ORF">NCTC10699_00982</name>
</gene>
<dbReference type="OrthoDB" id="5675912at2"/>
<evidence type="ECO:0000313" key="1">
    <source>
        <dbReference type="EMBL" id="SUB28763.1"/>
    </source>
</evidence>
<dbReference type="Proteomes" id="UP000254280">
    <property type="component" value="Unassembled WGS sequence"/>
</dbReference>
<evidence type="ECO:0000313" key="3">
    <source>
        <dbReference type="Proteomes" id="UP000254280"/>
    </source>
</evidence>
<keyword evidence="3" id="KW-1185">Reference proteome</keyword>
<accession>A0A379B4C8</accession>
<organism evidence="2 3">
    <name type="scientific">[Pasteurella] mairii</name>
    <dbReference type="NCBI Taxonomy" id="757"/>
    <lineage>
        <taxon>Bacteria</taxon>
        <taxon>Pseudomonadati</taxon>
        <taxon>Pseudomonadota</taxon>
        <taxon>Gammaproteobacteria</taxon>
        <taxon>Pasteurellales</taxon>
        <taxon>Pasteurellaceae</taxon>
    </lineage>
</organism>
<evidence type="ECO:0000313" key="2">
    <source>
        <dbReference type="EMBL" id="SUB33366.1"/>
    </source>
</evidence>
<dbReference type="EMBL" id="UGSS01000002">
    <property type="protein sequence ID" value="SUB33366.1"/>
    <property type="molecule type" value="Genomic_DNA"/>
</dbReference>
<proteinExistence type="predicted"/>
<dbReference type="Pfam" id="PF05565">
    <property type="entry name" value="Sipho_Gp157"/>
    <property type="match status" value="1"/>
</dbReference>
<reference evidence="2 3" key="1">
    <citation type="submission" date="2018-06" db="EMBL/GenBank/DDBJ databases">
        <authorList>
            <consortium name="Pathogen Informatics"/>
            <person name="Doyle S."/>
        </authorList>
    </citation>
    <scope>NUCLEOTIDE SEQUENCE [LARGE SCALE GENOMIC DNA]</scope>
    <source>
        <strain evidence="2 3">NCTC10699</strain>
    </source>
</reference>
<dbReference type="EMBL" id="UGSS01000001">
    <property type="protein sequence ID" value="SUB28763.1"/>
    <property type="molecule type" value="Genomic_DNA"/>
</dbReference>
<dbReference type="AlphaFoldDB" id="A0A379B4C8"/>
<sequence>MKLYEIAEQYKNVAELLQNSEFAEEQDVIAALDCIEDDFNHKVEQTVYIMKNIESEIHPIDAEIKRLSAMKKVRQNNIDRIKERLKLNMKETGINLVNCSLFKVSYRETENNVVELDENLFLANNLNENFVTVKITPNKTAIKTALEQGENVIGAKLVNSQVLTIR</sequence>
<dbReference type="InterPro" id="IPR008840">
    <property type="entry name" value="Sipho_Gp157"/>
</dbReference>
<protein>
    <submittedName>
        <fullName evidence="2">Siphovirus Gp157</fullName>
    </submittedName>
</protein>
<name>A0A379B4C8_9PAST</name>